<evidence type="ECO:0000259" key="10">
    <source>
        <dbReference type="Pfam" id="PF13206"/>
    </source>
</evidence>
<keyword evidence="3" id="KW-1003">Cell membrane</keyword>
<reference evidence="11" key="1">
    <citation type="submission" date="2013-02" db="EMBL/GenBank/DDBJ databases">
        <authorList>
            <person name="Cross G.A.M."/>
            <person name="Kim H.-S."/>
            <person name="Wickstead B."/>
        </authorList>
    </citation>
    <scope>NUCLEOTIDE SEQUENCE</scope>
    <source>
        <strain evidence="11">Lister 427</strain>
    </source>
</reference>
<comment type="subcellular location">
    <subcellularLocation>
        <location evidence="2">Cell membrane</location>
        <topology evidence="2">Lipid-anchor</topology>
        <topology evidence="2">GPI-anchor</topology>
    </subcellularLocation>
</comment>
<dbReference type="AlphaFoldDB" id="M4SVC5"/>
<reference evidence="11" key="2">
    <citation type="journal article" date="2014" name="Mol. Biochem. Parasitol.">
        <title>Capturing the variant surface glycoprotein repertoire (the VSGnome) of Trypanosoma brucei Lister 427.</title>
        <authorList>
            <person name="Cross G.A."/>
            <person name="Kim H.S."/>
            <person name="Wickstead B."/>
        </authorList>
    </citation>
    <scope>NUCLEOTIDE SEQUENCE</scope>
    <source>
        <strain evidence="11">Lister 427</strain>
    </source>
</reference>
<keyword evidence="5 9" id="KW-0732">Signal</keyword>
<keyword evidence="6" id="KW-0472">Membrane</keyword>
<sequence>MTRQLVYLLKLTLCFVVDKVRGAADDTANAHRAMCSLSQAAAATYSPPQLPTDAAALNVRIQAANMSIAPETWKALFDPEKGSKAYDQTTGENRTLADRLGGKEKWNGWLAAFAAIKEQNIGTKAEGPYPKIEKASDRAAARAQLFLIAATAAKLTERISELQSFLTDRDKNKIDEHLKKALFGGDGKLTAPALTTSLGTAVNSWTNLCGSDHIGKSISGDFICLCGGSGAATKQCSGAYSTVVQTGAGDPAAAWPNLLQSCGTQTKEQASPETIAAAVSQWHSALTQKASGSDNTVYLGKSSNGATECAGTDGNTCIVYTDYFKKTAGKALNSLPWLTALQQAAASIRKAQTIVTKAEALHSQLQALAEATESIYSAAAAGSLWSATELSVAAKITPGPTIVSASHKKQAAEETECNEAKDDQEACKKLKEKGCVFNHKGDESKKCTLTEKVKQEARKSSGKTIQKFWKKEGKCAVKIGGSLLTSYCIQMGWKRVERFQFYCK</sequence>
<proteinExistence type="predicted"/>
<evidence type="ECO:0000256" key="9">
    <source>
        <dbReference type="SAM" id="SignalP"/>
    </source>
</evidence>
<evidence type="ECO:0000256" key="5">
    <source>
        <dbReference type="ARBA" id="ARBA00022729"/>
    </source>
</evidence>
<evidence type="ECO:0000313" key="11">
    <source>
        <dbReference type="EMBL" id="AGH59969.1"/>
    </source>
</evidence>
<dbReference type="EMBL" id="KC612538">
    <property type="protein sequence ID" value="AGH59969.1"/>
    <property type="molecule type" value="Genomic_DNA"/>
</dbReference>
<keyword evidence="4" id="KW-0336">GPI-anchor</keyword>
<dbReference type="InterPro" id="IPR025932">
    <property type="entry name" value="Trypano_VSG_B_N_dom"/>
</dbReference>
<dbReference type="InterPro" id="IPR027446">
    <property type="entry name" value="VSG_C_dom_sf"/>
</dbReference>
<keyword evidence="8" id="KW-0449">Lipoprotein</keyword>
<evidence type="ECO:0000256" key="8">
    <source>
        <dbReference type="ARBA" id="ARBA00023288"/>
    </source>
</evidence>
<dbReference type="VEuPathDB" id="TriTrypDB:Tb11.v5.1029"/>
<evidence type="ECO:0000256" key="3">
    <source>
        <dbReference type="ARBA" id="ARBA00022475"/>
    </source>
</evidence>
<dbReference type="Pfam" id="PF13206">
    <property type="entry name" value="VSG_B"/>
    <property type="match status" value="1"/>
</dbReference>
<dbReference type="SUPFAM" id="SSF118251">
    <property type="entry name" value="Variant surface glycoprotein MITAT 1.2, VSG 221, C-terminal domain"/>
    <property type="match status" value="1"/>
</dbReference>
<dbReference type="GO" id="GO:0005886">
    <property type="term" value="C:plasma membrane"/>
    <property type="evidence" value="ECO:0007669"/>
    <property type="project" value="UniProtKB-SubCell"/>
</dbReference>
<accession>M4SVC5</accession>
<feature type="domain" description="Trypanosome variant surface glycoprotein B-type N-terminal" evidence="10">
    <location>
        <begin position="21"/>
        <end position="366"/>
    </location>
</feature>
<dbReference type="VEuPathDB" id="TriTrypDB:Tb427_000255500"/>
<dbReference type="GO" id="GO:0098552">
    <property type="term" value="C:side of membrane"/>
    <property type="evidence" value="ECO:0007669"/>
    <property type="project" value="UniProtKB-KW"/>
</dbReference>
<name>M4SVC5_9TRYP</name>
<dbReference type="VEuPathDB" id="TriTrypDB:Tb1125.11.19130"/>
<evidence type="ECO:0000256" key="1">
    <source>
        <dbReference type="ARBA" id="ARBA00002523"/>
    </source>
</evidence>
<evidence type="ECO:0000256" key="6">
    <source>
        <dbReference type="ARBA" id="ARBA00023136"/>
    </source>
</evidence>
<feature type="signal peptide" evidence="9">
    <location>
        <begin position="1"/>
        <end position="22"/>
    </location>
</feature>
<organism evidence="11">
    <name type="scientific">Trypanosoma brucei</name>
    <dbReference type="NCBI Taxonomy" id="5691"/>
    <lineage>
        <taxon>Eukaryota</taxon>
        <taxon>Discoba</taxon>
        <taxon>Euglenozoa</taxon>
        <taxon>Kinetoplastea</taxon>
        <taxon>Metakinetoplastina</taxon>
        <taxon>Trypanosomatida</taxon>
        <taxon>Trypanosomatidae</taxon>
        <taxon>Trypanosoma</taxon>
    </lineage>
</organism>
<evidence type="ECO:0000256" key="4">
    <source>
        <dbReference type="ARBA" id="ARBA00022622"/>
    </source>
</evidence>
<protein>
    <submittedName>
        <fullName evidence="11">Variant surface glycoprotein 1026</fullName>
    </submittedName>
</protein>
<comment type="function">
    <text evidence="1">VSG forms a coat on the surface of the parasite. The trypanosome evades the immune response of the host by expressing a series of antigenically distinct VSGs from an estimated 1000 VSG genes.</text>
</comment>
<feature type="chain" id="PRO_5004057818" evidence="9">
    <location>
        <begin position="23"/>
        <end position="504"/>
    </location>
</feature>
<evidence type="ECO:0000256" key="2">
    <source>
        <dbReference type="ARBA" id="ARBA00004609"/>
    </source>
</evidence>
<keyword evidence="7" id="KW-0325">Glycoprotein</keyword>
<evidence type="ECO:0000256" key="7">
    <source>
        <dbReference type="ARBA" id="ARBA00023180"/>
    </source>
</evidence>